<feature type="chain" id="PRO_5038680520" description="DUF3859 domain-containing protein" evidence="1">
    <location>
        <begin position="23"/>
        <end position="162"/>
    </location>
</feature>
<dbReference type="AlphaFoldDB" id="A0A9D9GZ12"/>
<dbReference type="EMBL" id="JADINB010000102">
    <property type="protein sequence ID" value="MBO8429188.1"/>
    <property type="molecule type" value="Genomic_DNA"/>
</dbReference>
<reference evidence="2" key="1">
    <citation type="submission" date="2020-10" db="EMBL/GenBank/DDBJ databases">
        <authorList>
            <person name="Gilroy R."/>
        </authorList>
    </citation>
    <scope>NUCLEOTIDE SEQUENCE</scope>
    <source>
        <strain evidence="2">15467</strain>
    </source>
</reference>
<evidence type="ECO:0000256" key="1">
    <source>
        <dbReference type="SAM" id="SignalP"/>
    </source>
</evidence>
<evidence type="ECO:0000313" key="3">
    <source>
        <dbReference type="Proteomes" id="UP000823635"/>
    </source>
</evidence>
<reference evidence="2" key="2">
    <citation type="journal article" date="2021" name="PeerJ">
        <title>Extensive microbial diversity within the chicken gut microbiome revealed by metagenomics and culture.</title>
        <authorList>
            <person name="Gilroy R."/>
            <person name="Ravi A."/>
            <person name="Getino M."/>
            <person name="Pursley I."/>
            <person name="Horton D.L."/>
            <person name="Alikhan N.F."/>
            <person name="Baker D."/>
            <person name="Gharbi K."/>
            <person name="Hall N."/>
            <person name="Watson M."/>
            <person name="Adriaenssens E.M."/>
            <person name="Foster-Nyarko E."/>
            <person name="Jarju S."/>
            <person name="Secka A."/>
            <person name="Antonio M."/>
            <person name="Oren A."/>
            <person name="Chaudhuri R.R."/>
            <person name="La Ragione R."/>
            <person name="Hildebrand F."/>
            <person name="Pallen M.J."/>
        </authorList>
    </citation>
    <scope>NUCLEOTIDE SEQUENCE</scope>
    <source>
        <strain evidence="2">15467</strain>
    </source>
</reference>
<accession>A0A9D9GZ12</accession>
<sequence length="162" mass="18534">MKVWFSLFLPILPLLWSCQTNGGLKWGMETFGHDEGWNRKVSFNLDLPDSTARFGMDICAQIYGREAVIGNMSLPVAMTFMAPDSTLYCDTLRLPLNVRRDDKHHYNRNGHLITVNWPYREEIVNRKPGRWIVSMEYNGSGSDRLPAENVLAIGVSINMNNK</sequence>
<gene>
    <name evidence="2" type="ORF">IAC68_04570</name>
</gene>
<protein>
    <recommendedName>
        <fullName evidence="4">DUF3859 domain-containing protein</fullName>
    </recommendedName>
</protein>
<organism evidence="2 3">
    <name type="scientific">Candidatus Egerieousia excrementavium</name>
    <dbReference type="NCBI Taxonomy" id="2840778"/>
    <lineage>
        <taxon>Bacteria</taxon>
        <taxon>Pseudomonadati</taxon>
        <taxon>Bacteroidota</taxon>
        <taxon>Bacteroidia</taxon>
        <taxon>Bacteroidales</taxon>
        <taxon>Candidatus Egerieousia</taxon>
    </lineage>
</organism>
<keyword evidence="1" id="KW-0732">Signal</keyword>
<dbReference type="Proteomes" id="UP000823635">
    <property type="component" value="Unassembled WGS sequence"/>
</dbReference>
<comment type="caution">
    <text evidence="2">The sequence shown here is derived from an EMBL/GenBank/DDBJ whole genome shotgun (WGS) entry which is preliminary data.</text>
</comment>
<name>A0A9D9GZ12_9BACT</name>
<feature type="signal peptide" evidence="1">
    <location>
        <begin position="1"/>
        <end position="22"/>
    </location>
</feature>
<evidence type="ECO:0000313" key="2">
    <source>
        <dbReference type="EMBL" id="MBO8429188.1"/>
    </source>
</evidence>
<proteinExistence type="predicted"/>
<evidence type="ECO:0008006" key="4">
    <source>
        <dbReference type="Google" id="ProtNLM"/>
    </source>
</evidence>